<accession>A0A6V7H1B4</accession>
<reference evidence="1" key="1">
    <citation type="submission" date="2020-07" db="EMBL/GenBank/DDBJ databases">
        <authorList>
            <person name="Nazaruddin N."/>
        </authorList>
    </citation>
    <scope>NUCLEOTIDE SEQUENCE</scope>
</reference>
<protein>
    <submittedName>
        <fullName evidence="1">Uncharacterized protein</fullName>
    </submittedName>
</protein>
<dbReference type="EMBL" id="CAJDYZ010006205">
    <property type="protein sequence ID" value="CAD1473148.1"/>
    <property type="molecule type" value="Genomic_DNA"/>
</dbReference>
<feature type="non-terminal residue" evidence="1">
    <location>
        <position position="89"/>
    </location>
</feature>
<gene>
    <name evidence="1" type="ORF">MHI_LOCUS355695</name>
</gene>
<comment type="caution">
    <text evidence="1">The sequence shown here is derived from an EMBL/GenBank/DDBJ whole genome shotgun (WGS) entry which is preliminary data.</text>
</comment>
<dbReference type="AlphaFoldDB" id="A0A6V7H1B4"/>
<dbReference type="OrthoDB" id="5945655at2759"/>
<keyword evidence="2" id="KW-1185">Reference proteome</keyword>
<feature type="non-terminal residue" evidence="1">
    <location>
        <position position="1"/>
    </location>
</feature>
<sequence>NNFYHTDEFKKKATNYCIQFGHSLWSVNQLSVQKPRLNSGSSPGSGGDGQAQIVGAGVIGPASAEKNCKSVHLTAKQQAICSRSPPVLQ</sequence>
<proteinExistence type="predicted"/>
<evidence type="ECO:0000313" key="1">
    <source>
        <dbReference type="EMBL" id="CAD1473148.1"/>
    </source>
</evidence>
<name>A0A6V7H1B4_9HYME</name>
<organism evidence="1 2">
    <name type="scientific">Heterotrigona itama</name>
    <dbReference type="NCBI Taxonomy" id="395501"/>
    <lineage>
        <taxon>Eukaryota</taxon>
        <taxon>Metazoa</taxon>
        <taxon>Ecdysozoa</taxon>
        <taxon>Arthropoda</taxon>
        <taxon>Hexapoda</taxon>
        <taxon>Insecta</taxon>
        <taxon>Pterygota</taxon>
        <taxon>Neoptera</taxon>
        <taxon>Endopterygota</taxon>
        <taxon>Hymenoptera</taxon>
        <taxon>Apocrita</taxon>
        <taxon>Aculeata</taxon>
        <taxon>Apoidea</taxon>
        <taxon>Anthophila</taxon>
        <taxon>Apidae</taxon>
        <taxon>Heterotrigona</taxon>
    </lineage>
</organism>
<evidence type="ECO:0000313" key="2">
    <source>
        <dbReference type="Proteomes" id="UP000752696"/>
    </source>
</evidence>
<dbReference type="Proteomes" id="UP000752696">
    <property type="component" value="Unassembled WGS sequence"/>
</dbReference>